<keyword evidence="1" id="KW-0862">Zinc</keyword>
<evidence type="ECO:0000259" key="3">
    <source>
        <dbReference type="PROSITE" id="PS50158"/>
    </source>
</evidence>
<dbReference type="PANTHER" id="PTHR15503">
    <property type="entry name" value="LDOC1 RELATED"/>
    <property type="match status" value="1"/>
</dbReference>
<dbReference type="SUPFAM" id="SSF57756">
    <property type="entry name" value="Retrovirus zinc finger-like domains"/>
    <property type="match status" value="1"/>
</dbReference>
<sequence>MVANALATLLPGLTTTEMMTRIINDIRNGAGSSGGGGGQGWSLGEEFAVTCSWNNFRDIFYKQYFPFSEQHRYEREYGAIYQFDRESFGEYMHRFLSLASFVGPVAGDAHRQARHFKWGLNKWVLDWIVNTDYTDVALVADAARNIELLHEQKSHNDRRLAIRSGYDLHHNHNNNDQKPWTDEDQTQQLNRRSRPLNQEQRQDQTREPSCVTCGKLHTGRPCYKTFGACYKCGSTEHRVRDCPGRMRNGGEDRPAQTRDQTRH</sequence>
<dbReference type="InterPro" id="IPR005162">
    <property type="entry name" value="Retrotrans_gag_dom"/>
</dbReference>
<organism evidence="4 5">
    <name type="scientific">Artemisia annua</name>
    <name type="common">Sweet wormwood</name>
    <dbReference type="NCBI Taxonomy" id="35608"/>
    <lineage>
        <taxon>Eukaryota</taxon>
        <taxon>Viridiplantae</taxon>
        <taxon>Streptophyta</taxon>
        <taxon>Embryophyta</taxon>
        <taxon>Tracheophyta</taxon>
        <taxon>Spermatophyta</taxon>
        <taxon>Magnoliopsida</taxon>
        <taxon>eudicotyledons</taxon>
        <taxon>Gunneridae</taxon>
        <taxon>Pentapetalae</taxon>
        <taxon>asterids</taxon>
        <taxon>campanulids</taxon>
        <taxon>Asterales</taxon>
        <taxon>Asteraceae</taxon>
        <taxon>Asteroideae</taxon>
        <taxon>Anthemideae</taxon>
        <taxon>Artemisiinae</taxon>
        <taxon>Artemisia</taxon>
    </lineage>
</organism>
<feature type="region of interest" description="Disordered" evidence="2">
    <location>
        <begin position="167"/>
        <end position="210"/>
    </location>
</feature>
<evidence type="ECO:0000313" key="5">
    <source>
        <dbReference type="Proteomes" id="UP000245207"/>
    </source>
</evidence>
<dbReference type="InterPro" id="IPR001878">
    <property type="entry name" value="Znf_CCHC"/>
</dbReference>
<keyword evidence="5" id="KW-1185">Reference proteome</keyword>
<keyword evidence="1" id="KW-0479">Metal-binding</keyword>
<dbReference type="InterPro" id="IPR036875">
    <property type="entry name" value="Znf_CCHC_sf"/>
</dbReference>
<dbReference type="GO" id="GO:0003676">
    <property type="term" value="F:nucleic acid binding"/>
    <property type="evidence" value="ECO:0007669"/>
    <property type="project" value="InterPro"/>
</dbReference>
<dbReference type="Pfam" id="PF00098">
    <property type="entry name" value="zf-CCHC"/>
    <property type="match status" value="1"/>
</dbReference>
<dbReference type="OrthoDB" id="1750356at2759"/>
<dbReference type="InterPro" id="IPR032567">
    <property type="entry name" value="RTL1-rel"/>
</dbReference>
<keyword evidence="1" id="KW-0863">Zinc-finger</keyword>
<dbReference type="EMBL" id="PKPP01002981">
    <property type="protein sequence ID" value="PWA71997.1"/>
    <property type="molecule type" value="Genomic_DNA"/>
</dbReference>
<feature type="compositionally biased region" description="Basic and acidic residues" evidence="2">
    <location>
        <begin position="167"/>
        <end position="181"/>
    </location>
</feature>
<proteinExistence type="predicted"/>
<accession>A0A2U1NET9</accession>
<dbReference type="AlphaFoldDB" id="A0A2U1NET9"/>
<gene>
    <name evidence="4" type="ORF">CTI12_AA274700</name>
</gene>
<name>A0A2U1NET9_ARTAN</name>
<dbReference type="Proteomes" id="UP000245207">
    <property type="component" value="Unassembled WGS sequence"/>
</dbReference>
<dbReference type="GO" id="GO:0008270">
    <property type="term" value="F:zinc ion binding"/>
    <property type="evidence" value="ECO:0007669"/>
    <property type="project" value="UniProtKB-KW"/>
</dbReference>
<dbReference type="Pfam" id="PF03732">
    <property type="entry name" value="Retrotrans_gag"/>
    <property type="match status" value="1"/>
</dbReference>
<evidence type="ECO:0000313" key="4">
    <source>
        <dbReference type="EMBL" id="PWA71997.1"/>
    </source>
</evidence>
<protein>
    <submittedName>
        <fullName evidence="4">Zinc finger, CCHC-type, Retrotransposon gag domain protein</fullName>
    </submittedName>
</protein>
<evidence type="ECO:0000256" key="2">
    <source>
        <dbReference type="SAM" id="MobiDB-lite"/>
    </source>
</evidence>
<dbReference type="Gene3D" id="4.10.60.10">
    <property type="entry name" value="Zinc finger, CCHC-type"/>
    <property type="match status" value="1"/>
</dbReference>
<feature type="region of interest" description="Disordered" evidence="2">
    <location>
        <begin position="240"/>
        <end position="263"/>
    </location>
</feature>
<dbReference type="SMART" id="SM00343">
    <property type="entry name" value="ZnF_C2HC"/>
    <property type="match status" value="1"/>
</dbReference>
<comment type="caution">
    <text evidence="4">The sequence shown here is derived from an EMBL/GenBank/DDBJ whole genome shotgun (WGS) entry which is preliminary data.</text>
</comment>
<dbReference type="PROSITE" id="PS50158">
    <property type="entry name" value="ZF_CCHC"/>
    <property type="match status" value="1"/>
</dbReference>
<feature type="domain" description="CCHC-type" evidence="3">
    <location>
        <begin position="229"/>
        <end position="243"/>
    </location>
</feature>
<evidence type="ECO:0000256" key="1">
    <source>
        <dbReference type="PROSITE-ProRule" id="PRU00047"/>
    </source>
</evidence>
<reference evidence="4 5" key="1">
    <citation type="journal article" date="2018" name="Mol. Plant">
        <title>The genome of Artemisia annua provides insight into the evolution of Asteraceae family and artemisinin biosynthesis.</title>
        <authorList>
            <person name="Shen Q."/>
            <person name="Zhang L."/>
            <person name="Liao Z."/>
            <person name="Wang S."/>
            <person name="Yan T."/>
            <person name="Shi P."/>
            <person name="Liu M."/>
            <person name="Fu X."/>
            <person name="Pan Q."/>
            <person name="Wang Y."/>
            <person name="Lv Z."/>
            <person name="Lu X."/>
            <person name="Zhang F."/>
            <person name="Jiang W."/>
            <person name="Ma Y."/>
            <person name="Chen M."/>
            <person name="Hao X."/>
            <person name="Li L."/>
            <person name="Tang Y."/>
            <person name="Lv G."/>
            <person name="Zhou Y."/>
            <person name="Sun X."/>
            <person name="Brodelius P.E."/>
            <person name="Rose J.K.C."/>
            <person name="Tang K."/>
        </authorList>
    </citation>
    <scope>NUCLEOTIDE SEQUENCE [LARGE SCALE GENOMIC DNA]</scope>
    <source>
        <strain evidence="5">cv. Huhao1</strain>
        <tissue evidence="4">Leaf</tissue>
    </source>
</reference>
<feature type="compositionally biased region" description="Polar residues" evidence="2">
    <location>
        <begin position="186"/>
        <end position="199"/>
    </location>
</feature>
<dbReference type="PANTHER" id="PTHR15503:SF42">
    <property type="entry name" value="ZINC FINGER, CCHC-TYPE, RETROTRANSPOSON GAG DOMAIN, ASPARTIC PEPTIDASE DOMAIN PROTEIN-RELATED"/>
    <property type="match status" value="1"/>
</dbReference>